<proteinExistence type="predicted"/>
<evidence type="ECO:0000313" key="2">
    <source>
        <dbReference type="EMBL" id="GAB39544.1"/>
    </source>
</evidence>
<accession>H5U1D6</accession>
<reference evidence="2 3" key="1">
    <citation type="submission" date="2012-02" db="EMBL/GenBank/DDBJ databases">
        <title>Whole genome shotgun sequence of Gordonia sputi NBRC 100414.</title>
        <authorList>
            <person name="Yoshida I."/>
            <person name="Hosoyama A."/>
            <person name="Tsuchikane K."/>
            <person name="Katsumata H."/>
            <person name="Yamazaki S."/>
            <person name="Fujita N."/>
        </authorList>
    </citation>
    <scope>NUCLEOTIDE SEQUENCE [LARGE SCALE GENOMIC DNA]</scope>
    <source>
        <strain evidence="2 3">NBRC 100414</strain>
    </source>
</reference>
<feature type="domain" description="Glyoxalase-like" evidence="1">
    <location>
        <begin position="14"/>
        <end position="129"/>
    </location>
</feature>
<organism evidence="2 3">
    <name type="scientific">Gordonia sputi NBRC 100414</name>
    <dbReference type="NCBI Taxonomy" id="1089453"/>
    <lineage>
        <taxon>Bacteria</taxon>
        <taxon>Bacillati</taxon>
        <taxon>Actinomycetota</taxon>
        <taxon>Actinomycetes</taxon>
        <taxon>Mycobacteriales</taxon>
        <taxon>Gordoniaceae</taxon>
        <taxon>Gordonia</taxon>
    </lineage>
</organism>
<dbReference type="EMBL" id="BAFC01000071">
    <property type="protein sequence ID" value="GAB39544.1"/>
    <property type="molecule type" value="Genomic_DNA"/>
</dbReference>
<name>H5U1D6_9ACTN</name>
<dbReference type="eggNOG" id="COG0346">
    <property type="taxonomic scope" value="Bacteria"/>
</dbReference>
<dbReference type="AlphaFoldDB" id="H5U1D6"/>
<dbReference type="InterPro" id="IPR029068">
    <property type="entry name" value="Glyas_Bleomycin-R_OHBP_Dase"/>
</dbReference>
<evidence type="ECO:0000313" key="3">
    <source>
        <dbReference type="Proteomes" id="UP000005845"/>
    </source>
</evidence>
<dbReference type="Pfam" id="PF18029">
    <property type="entry name" value="Glyoxalase_6"/>
    <property type="match status" value="1"/>
</dbReference>
<protein>
    <recommendedName>
        <fullName evidence="1">Glyoxalase-like domain-containing protein</fullName>
    </recommendedName>
</protein>
<gene>
    <name evidence="2" type="ORF">GOSPT_071_00060</name>
</gene>
<comment type="caution">
    <text evidence="2">The sequence shown here is derived from an EMBL/GenBank/DDBJ whole genome shotgun (WGS) entry which is preliminary data.</text>
</comment>
<dbReference type="RefSeq" id="WP_005206417.1">
    <property type="nucleotide sequence ID" value="NZ_BAFC01000071.1"/>
</dbReference>
<sequence>MTTQNISLSFVSIICSDFISQASFYGTVFSLPEIEELASEHFRALRVGGTTLGFHTPGALELLSLPPETIIGDSSASFWTFETADEAAVDTLVADALTAGATLVKAPYLTYYGARQAVLRDPEGNVFRINRSGVQ</sequence>
<evidence type="ECO:0000259" key="1">
    <source>
        <dbReference type="Pfam" id="PF18029"/>
    </source>
</evidence>
<dbReference type="Proteomes" id="UP000005845">
    <property type="component" value="Unassembled WGS sequence"/>
</dbReference>
<dbReference type="InterPro" id="IPR041581">
    <property type="entry name" value="Glyoxalase_6"/>
</dbReference>
<dbReference type="Gene3D" id="3.10.180.10">
    <property type="entry name" value="2,3-Dihydroxybiphenyl 1,2-Dioxygenase, domain 1"/>
    <property type="match status" value="1"/>
</dbReference>
<dbReference type="CDD" id="cd16356">
    <property type="entry name" value="PsjN_like"/>
    <property type="match status" value="1"/>
</dbReference>
<keyword evidence="3" id="KW-1185">Reference proteome</keyword>
<dbReference type="SUPFAM" id="SSF54593">
    <property type="entry name" value="Glyoxalase/Bleomycin resistance protein/Dihydroxybiphenyl dioxygenase"/>
    <property type="match status" value="1"/>
</dbReference>